<dbReference type="PANTHER" id="PTHR37936">
    <property type="entry name" value="TRANSPOSASE INSC FOR INSERTION ELEMENT IS2A-RELATED"/>
    <property type="match status" value="1"/>
</dbReference>
<evidence type="ECO:0000313" key="2">
    <source>
        <dbReference type="Proteomes" id="UP001166191"/>
    </source>
</evidence>
<evidence type="ECO:0000313" key="1">
    <source>
        <dbReference type="EMBL" id="MBU3029698.1"/>
    </source>
</evidence>
<protein>
    <submittedName>
        <fullName evidence="1">Transposase</fullName>
    </submittedName>
</protein>
<dbReference type="EMBL" id="JAHKNG010000007">
    <property type="protein sequence ID" value="MBU3029698.1"/>
    <property type="molecule type" value="Genomic_DNA"/>
</dbReference>
<proteinExistence type="predicted"/>
<dbReference type="PANTHER" id="PTHR37936:SF3">
    <property type="entry name" value="TRANSPOSASE INSC FOR INSERTION ELEMENT IS2A-RELATED"/>
    <property type="match status" value="1"/>
</dbReference>
<dbReference type="NCBIfam" id="NF047595">
    <property type="entry name" value="IS66_ISRel24_TnpA"/>
    <property type="match status" value="1"/>
</dbReference>
<dbReference type="Pfam" id="PF01527">
    <property type="entry name" value="HTH_Tnp_1"/>
    <property type="match status" value="1"/>
</dbReference>
<dbReference type="RefSeq" id="WP_216032389.1">
    <property type="nucleotide sequence ID" value="NZ_JAHKNG010000007.1"/>
</dbReference>
<dbReference type="InterPro" id="IPR002514">
    <property type="entry name" value="Transposase_8"/>
</dbReference>
<accession>A0ABS6AGJ1</accession>
<name>A0ABS6AGJ1_9RHOB</name>
<gene>
    <name evidence="1" type="ORF">KNW02_06120</name>
</gene>
<reference evidence="1" key="1">
    <citation type="submission" date="2021-06" db="EMBL/GenBank/DDBJ databases">
        <title>Paracoccus bacterium XHP0099 sp. nov., isolated from the surface waters of the Yellow Sea.</title>
        <authorList>
            <person name="Xue H."/>
            <person name="Zhang D."/>
        </authorList>
    </citation>
    <scope>NUCLEOTIDE SEQUENCE</scope>
    <source>
        <strain evidence="1">XHP0099</strain>
    </source>
</reference>
<keyword evidence="2" id="KW-1185">Reference proteome</keyword>
<organism evidence="1 2">
    <name type="scientific">Paracoccus marinaquae</name>
    <dbReference type="NCBI Taxonomy" id="2841926"/>
    <lineage>
        <taxon>Bacteria</taxon>
        <taxon>Pseudomonadati</taxon>
        <taxon>Pseudomonadota</taxon>
        <taxon>Alphaproteobacteria</taxon>
        <taxon>Rhodobacterales</taxon>
        <taxon>Paracoccaceae</taxon>
        <taxon>Paracoccus</taxon>
    </lineage>
</organism>
<dbReference type="Proteomes" id="UP001166191">
    <property type="component" value="Unassembled WGS sequence"/>
</dbReference>
<sequence length="138" mass="14739">MDDTREFLPEFGGEISASGRRRWPDAVKARIVAETLLPGASVNSVARHYGLRPNHLSTWRRLAKDGRLVLPALRDEAEFAPLVLCDAATGSPPDLPEPQGEWVEIVTGSVIIRLDGATPAGRIAGIVRALECTSGAGS</sequence>
<comment type="caution">
    <text evidence="1">The sequence shown here is derived from an EMBL/GenBank/DDBJ whole genome shotgun (WGS) entry which is preliminary data.</text>
</comment>